<protein>
    <submittedName>
        <fullName evidence="2">DUF6326 family protein</fullName>
    </submittedName>
</protein>
<feature type="transmembrane region" description="Helical" evidence="1">
    <location>
        <begin position="12"/>
        <end position="34"/>
    </location>
</feature>
<feature type="transmembrane region" description="Helical" evidence="1">
    <location>
        <begin position="81"/>
        <end position="99"/>
    </location>
</feature>
<sequence length="136" mass="15431">MLENSKVNIKIKLSVLWTSVMFCYVYGDYFELYVPEKVESLLSGTHVLDSPLKLVIASVVLTIPAVLIALSVMLPSKINRLTNIVVGSLYSLMMLIIAFNSLTLWYGFYAFLGFVESIITLVIVYNAWKWPKIEQD</sequence>
<accession>A0ABW3I2C3</accession>
<feature type="transmembrane region" description="Helical" evidence="1">
    <location>
        <begin position="54"/>
        <end position="74"/>
    </location>
</feature>
<evidence type="ECO:0000313" key="3">
    <source>
        <dbReference type="Proteomes" id="UP001596997"/>
    </source>
</evidence>
<proteinExistence type="predicted"/>
<dbReference type="Proteomes" id="UP001596997">
    <property type="component" value="Unassembled WGS sequence"/>
</dbReference>
<name>A0ABW3I2C3_9FLAO</name>
<dbReference type="InterPro" id="IPR046289">
    <property type="entry name" value="DUF6326"/>
</dbReference>
<keyword evidence="1" id="KW-0812">Transmembrane</keyword>
<dbReference type="EMBL" id="JBHTJM010000008">
    <property type="protein sequence ID" value="MFD0964014.1"/>
    <property type="molecule type" value="Genomic_DNA"/>
</dbReference>
<keyword evidence="3" id="KW-1185">Reference proteome</keyword>
<keyword evidence="1" id="KW-0472">Membrane</keyword>
<organism evidence="2 3">
    <name type="scientific">Pseudofulvibacter geojedonensis</name>
    <dbReference type="NCBI Taxonomy" id="1123758"/>
    <lineage>
        <taxon>Bacteria</taxon>
        <taxon>Pseudomonadati</taxon>
        <taxon>Bacteroidota</taxon>
        <taxon>Flavobacteriia</taxon>
        <taxon>Flavobacteriales</taxon>
        <taxon>Flavobacteriaceae</taxon>
        <taxon>Pseudofulvibacter</taxon>
    </lineage>
</organism>
<feature type="transmembrane region" description="Helical" evidence="1">
    <location>
        <begin position="105"/>
        <end position="128"/>
    </location>
</feature>
<keyword evidence="1" id="KW-1133">Transmembrane helix</keyword>
<dbReference type="Pfam" id="PF19851">
    <property type="entry name" value="DUF6326"/>
    <property type="match status" value="1"/>
</dbReference>
<gene>
    <name evidence="2" type="ORF">ACFQ1O_08370</name>
</gene>
<reference evidence="3" key="1">
    <citation type="journal article" date="2019" name="Int. J. Syst. Evol. Microbiol.">
        <title>The Global Catalogue of Microorganisms (GCM) 10K type strain sequencing project: providing services to taxonomists for standard genome sequencing and annotation.</title>
        <authorList>
            <consortium name="The Broad Institute Genomics Platform"/>
            <consortium name="The Broad Institute Genome Sequencing Center for Infectious Disease"/>
            <person name="Wu L."/>
            <person name="Ma J."/>
        </authorList>
    </citation>
    <scope>NUCLEOTIDE SEQUENCE [LARGE SCALE GENOMIC DNA]</scope>
    <source>
        <strain evidence="3">CCUG 62114</strain>
    </source>
</reference>
<dbReference type="RefSeq" id="WP_377715316.1">
    <property type="nucleotide sequence ID" value="NZ_JBHTJM010000008.1"/>
</dbReference>
<evidence type="ECO:0000313" key="2">
    <source>
        <dbReference type="EMBL" id="MFD0964014.1"/>
    </source>
</evidence>
<evidence type="ECO:0000256" key="1">
    <source>
        <dbReference type="SAM" id="Phobius"/>
    </source>
</evidence>
<comment type="caution">
    <text evidence="2">The sequence shown here is derived from an EMBL/GenBank/DDBJ whole genome shotgun (WGS) entry which is preliminary data.</text>
</comment>